<dbReference type="Proteomes" id="UP000005239">
    <property type="component" value="Unassembled WGS sequence"/>
</dbReference>
<evidence type="ECO:0000313" key="2">
    <source>
        <dbReference type="Proteomes" id="UP000005239"/>
    </source>
</evidence>
<organism evidence="1 2">
    <name type="scientific">Pristionchus pacificus</name>
    <name type="common">Parasitic nematode worm</name>
    <dbReference type="NCBI Taxonomy" id="54126"/>
    <lineage>
        <taxon>Eukaryota</taxon>
        <taxon>Metazoa</taxon>
        <taxon>Ecdysozoa</taxon>
        <taxon>Nematoda</taxon>
        <taxon>Chromadorea</taxon>
        <taxon>Rhabditida</taxon>
        <taxon>Rhabditina</taxon>
        <taxon>Diplogasteromorpha</taxon>
        <taxon>Diplogasteroidea</taxon>
        <taxon>Neodiplogasteridae</taxon>
        <taxon>Pristionchus</taxon>
    </lineage>
</organism>
<proteinExistence type="predicted"/>
<protein>
    <submittedName>
        <fullName evidence="1">Uncharacterized protein</fullName>
    </submittedName>
</protein>
<reference evidence="1" key="2">
    <citation type="submission" date="2022-06" db="UniProtKB">
        <authorList>
            <consortium name="EnsemblMetazoa"/>
        </authorList>
    </citation>
    <scope>IDENTIFICATION</scope>
    <source>
        <strain evidence="1">PS312</strain>
    </source>
</reference>
<name>A0A2A6CVJ1_PRIPA</name>
<gene>
    <name evidence="1" type="primary">WBGene00274668</name>
</gene>
<reference evidence="2" key="1">
    <citation type="journal article" date="2008" name="Nat. Genet.">
        <title>The Pristionchus pacificus genome provides a unique perspective on nematode lifestyle and parasitism.</title>
        <authorList>
            <person name="Dieterich C."/>
            <person name="Clifton S.W."/>
            <person name="Schuster L.N."/>
            <person name="Chinwalla A."/>
            <person name="Delehaunty K."/>
            <person name="Dinkelacker I."/>
            <person name="Fulton L."/>
            <person name="Fulton R."/>
            <person name="Godfrey J."/>
            <person name="Minx P."/>
            <person name="Mitreva M."/>
            <person name="Roeseler W."/>
            <person name="Tian H."/>
            <person name="Witte H."/>
            <person name="Yang S.P."/>
            <person name="Wilson R.K."/>
            <person name="Sommer R.J."/>
        </authorList>
    </citation>
    <scope>NUCLEOTIDE SEQUENCE [LARGE SCALE GENOMIC DNA]</scope>
    <source>
        <strain evidence="2">PS312</strain>
    </source>
</reference>
<accession>A0A8R1YPV4</accession>
<sequence>MLMTKGIVILLGEVPLAPDDVTSSRYSDPICTEVKIAKNLFRRDVIWSQRDFAEQNDYSHRHQHAREPLLAMIKRFLFLACAGFLRICSILTQRASYASTKNRLQQIGQLTNSSKNLEFRSWMVLQCSCTETT</sequence>
<accession>A0A2A6CVJ1</accession>
<keyword evidence="2" id="KW-1185">Reference proteome</keyword>
<dbReference type="EnsemblMetazoa" id="PPA36299.1">
    <property type="protein sequence ID" value="PPA36299.1"/>
    <property type="gene ID" value="WBGene00274668"/>
</dbReference>
<dbReference type="AlphaFoldDB" id="A0A2A6CVJ1"/>
<evidence type="ECO:0000313" key="1">
    <source>
        <dbReference type="EnsemblMetazoa" id="PPA36299.1"/>
    </source>
</evidence>